<protein>
    <submittedName>
        <fullName evidence="1">Uncharacterized protein</fullName>
    </submittedName>
</protein>
<sequence length="112" mass="11911">MTDPLCTKLDPARFPNMSEQLATIIGFVLGEALTEPAIAELHLTPDGGVLAVPVTAAGERGQAAFIGPAADLQANLSRFVMAAGLDADEWAECVRVVREHSRLDLSAVERVR</sequence>
<reference evidence="1 2" key="1">
    <citation type="journal article" date="2020" name="Microorganisms">
        <title>Osmotic Adaptation and Compatible Solute Biosynthesis of Phototrophic Bacteria as Revealed from Genome Analyses.</title>
        <authorList>
            <person name="Imhoff J.F."/>
            <person name="Rahn T."/>
            <person name="Kunzel S."/>
            <person name="Keller A."/>
            <person name="Neulinger S.C."/>
        </authorList>
    </citation>
    <scope>NUCLEOTIDE SEQUENCE [LARGE SCALE GENOMIC DNA]</scope>
    <source>
        <strain evidence="1 2">DSM 6210</strain>
    </source>
</reference>
<dbReference type="RefSeq" id="WP_200240862.1">
    <property type="nucleotide sequence ID" value="NZ_NRRV01000062.1"/>
</dbReference>
<comment type="caution">
    <text evidence="1">The sequence shown here is derived from an EMBL/GenBank/DDBJ whole genome shotgun (WGS) entry which is preliminary data.</text>
</comment>
<organism evidence="1 2">
    <name type="scientific">Thiohalocapsa halophila</name>
    <dbReference type="NCBI Taxonomy" id="69359"/>
    <lineage>
        <taxon>Bacteria</taxon>
        <taxon>Pseudomonadati</taxon>
        <taxon>Pseudomonadota</taxon>
        <taxon>Gammaproteobacteria</taxon>
        <taxon>Chromatiales</taxon>
        <taxon>Chromatiaceae</taxon>
        <taxon>Thiohalocapsa</taxon>
    </lineage>
</organism>
<proteinExistence type="predicted"/>
<evidence type="ECO:0000313" key="2">
    <source>
        <dbReference type="Proteomes" id="UP000748752"/>
    </source>
</evidence>
<dbReference type="EMBL" id="NRRV01000062">
    <property type="protein sequence ID" value="MBK1632962.1"/>
    <property type="molecule type" value="Genomic_DNA"/>
</dbReference>
<accession>A0ABS1CLZ2</accession>
<dbReference type="Proteomes" id="UP000748752">
    <property type="component" value="Unassembled WGS sequence"/>
</dbReference>
<evidence type="ECO:0000313" key="1">
    <source>
        <dbReference type="EMBL" id="MBK1632962.1"/>
    </source>
</evidence>
<keyword evidence="2" id="KW-1185">Reference proteome</keyword>
<gene>
    <name evidence="1" type="ORF">CKO31_19845</name>
</gene>
<name>A0ABS1CLZ2_9GAMM</name>